<evidence type="ECO:0000313" key="4">
    <source>
        <dbReference type="Proteomes" id="UP000221734"/>
    </source>
</evidence>
<dbReference type="EMBL" id="CT573074">
    <property type="protein sequence ID" value="CAJ70903.1"/>
    <property type="molecule type" value="Genomic_DNA"/>
</dbReference>
<dbReference type="Proteomes" id="UP000221734">
    <property type="component" value="Chromosome Kuenenia_stuttgartiensis_MBR1"/>
</dbReference>
<dbReference type="Proteomes" id="UP000501926">
    <property type="component" value="Chromosome"/>
</dbReference>
<reference evidence="4" key="3">
    <citation type="submission" date="2017-10" db="EMBL/GenBank/DDBJ databases">
        <authorList>
            <person name="Frank J."/>
        </authorList>
    </citation>
    <scope>NUCLEOTIDE SEQUENCE [LARGE SCALE GENOMIC DNA]</scope>
</reference>
<reference evidence="1" key="1">
    <citation type="journal article" date="2006" name="Nature">
        <title>Deciphering the evolution and metabolism of an anammox bacterium from a community genome.</title>
        <authorList>
            <person name="Strous M."/>
            <person name="Pelletier E."/>
            <person name="Mangenot S."/>
            <person name="Rattei T."/>
            <person name="Lehner A."/>
            <person name="Taylor M.W."/>
            <person name="Horn M."/>
            <person name="Daims H."/>
            <person name="Bartol-Mavel D."/>
            <person name="Wincker P."/>
            <person name="Barbe V."/>
            <person name="Fonknechten N."/>
            <person name="Vallenet D."/>
            <person name="Segurens B."/>
            <person name="Schenowitz-Truong C."/>
            <person name="Medigue C."/>
            <person name="Collingro A."/>
            <person name="Snel B."/>
            <person name="Dutilh B.E."/>
            <person name="OpDenCamp H.J.M."/>
            <person name="vanDerDrift C."/>
            <person name="Cirpus I."/>
            <person name="vanDePas-Schoonen K.T."/>
            <person name="Harhangi H.R."/>
            <person name="vanNiftrik L."/>
            <person name="Schmid M."/>
            <person name="Keltjens J."/>
            <person name="vanDeVossenberg J."/>
            <person name="Kartal B."/>
            <person name="Meier H."/>
            <person name="Frishman D."/>
            <person name="Huynen M.A."/>
            <person name="Mewes H."/>
            <person name="Weissenbach J."/>
            <person name="Jetten M.S.M."/>
            <person name="Wagner M."/>
            <person name="LePaslier D."/>
        </authorList>
    </citation>
    <scope>NUCLEOTIDE SEQUENCE</scope>
</reference>
<reference evidence="3" key="4">
    <citation type="submission" date="2017-10" db="EMBL/GenBank/DDBJ databases">
        <authorList>
            <person name="Banno H."/>
            <person name="Chua N.-H."/>
        </authorList>
    </citation>
    <scope>NUCLEOTIDE SEQUENCE [LARGE SCALE GENOMIC DNA]</scope>
    <source>
        <strain evidence="3">Kuenenia_mbr1_ru-nijmegen</strain>
    </source>
</reference>
<dbReference type="EMBL" id="LT934425">
    <property type="protein sequence ID" value="SOH05647.1"/>
    <property type="molecule type" value="Genomic_DNA"/>
</dbReference>
<sequence length="94" mass="11059">MSKIQKIRQKIIDKDYYISSHAEDEMLDDKLERADIKNAILKGKIVKKFTEDVRGTRYRIEGTARDDRIIHIICRYREDGSLIIITAYALTEEI</sequence>
<evidence type="ECO:0008006" key="6">
    <source>
        <dbReference type="Google" id="ProtNLM"/>
    </source>
</evidence>
<proteinExistence type="predicted"/>
<organism evidence="1">
    <name type="scientific">Kuenenia stuttgartiensis</name>
    <dbReference type="NCBI Taxonomy" id="174633"/>
    <lineage>
        <taxon>Bacteria</taxon>
        <taxon>Pseudomonadati</taxon>
        <taxon>Planctomycetota</taxon>
        <taxon>Candidatus Brocadiia</taxon>
        <taxon>Candidatus Brocadiales</taxon>
        <taxon>Candidatus Brocadiaceae</taxon>
        <taxon>Candidatus Kuenenia</taxon>
    </lineage>
</organism>
<dbReference type="KEGG" id="kst:KSMBR1_3170"/>
<evidence type="ECO:0000313" key="2">
    <source>
        <dbReference type="EMBL" id="QII13326.1"/>
    </source>
</evidence>
<evidence type="ECO:0000313" key="1">
    <source>
        <dbReference type="EMBL" id="CAJ70903.1"/>
    </source>
</evidence>
<dbReference type="EMBL" id="CP049055">
    <property type="protein sequence ID" value="QII13326.1"/>
    <property type="molecule type" value="Genomic_DNA"/>
</dbReference>
<reference evidence="1" key="2">
    <citation type="submission" date="2006-01" db="EMBL/GenBank/DDBJ databases">
        <authorList>
            <person name="Genoscope"/>
        </authorList>
    </citation>
    <scope>NUCLEOTIDE SEQUENCE</scope>
</reference>
<protein>
    <recommendedName>
        <fullName evidence="6">DUF4258 domain-containing protein</fullName>
    </recommendedName>
</protein>
<accession>Q1PUJ8</accession>
<evidence type="ECO:0000313" key="3">
    <source>
        <dbReference type="EMBL" id="SOH05647.1"/>
    </source>
</evidence>
<gene>
    <name evidence="2" type="ORF">KsCSTR_39470</name>
    <name evidence="3" type="ORF">KSMBR1_3170</name>
    <name evidence="1" type="ORF">kustb0158</name>
</gene>
<dbReference type="InterPro" id="IPR025354">
    <property type="entry name" value="DUF4258"/>
</dbReference>
<name>Q1PUJ8_KUEST</name>
<reference evidence="2 5" key="5">
    <citation type="submission" date="2020-02" db="EMBL/GenBank/DDBJ databases">
        <title>Newly sequenced genome of strain CSTR1 showed variability in Candidatus Kuenenia stuttgartiensis genomes.</title>
        <authorList>
            <person name="Ding C."/>
            <person name="Adrian L."/>
        </authorList>
    </citation>
    <scope>NUCLEOTIDE SEQUENCE [LARGE SCALE GENOMIC DNA]</scope>
    <source>
        <strain evidence="2 5">CSTR1</strain>
    </source>
</reference>
<dbReference type="OrthoDB" id="515868at2"/>
<keyword evidence="4" id="KW-1185">Reference proteome</keyword>
<dbReference type="AlphaFoldDB" id="Q1PUJ8"/>
<dbReference type="RefSeq" id="WP_099326197.1">
    <property type="nucleotide sequence ID" value="NZ_CP049055.1"/>
</dbReference>
<dbReference type="Pfam" id="PF14076">
    <property type="entry name" value="DUF4258"/>
    <property type="match status" value="1"/>
</dbReference>
<evidence type="ECO:0000313" key="5">
    <source>
        <dbReference type="Proteomes" id="UP000501926"/>
    </source>
</evidence>